<dbReference type="GO" id="GO:0005740">
    <property type="term" value="C:mitochondrial envelope"/>
    <property type="evidence" value="ECO:0007669"/>
    <property type="project" value="TreeGrafter"/>
</dbReference>
<feature type="region of interest" description="Disordered" evidence="1">
    <location>
        <begin position="1"/>
        <end position="22"/>
    </location>
</feature>
<dbReference type="PANTHER" id="PTHR46512">
    <property type="entry name" value="PEPTIDYLPROLYL ISOMERASE"/>
    <property type="match status" value="1"/>
</dbReference>
<dbReference type="AlphaFoldDB" id="A0A5C3QU22"/>
<dbReference type="GO" id="GO:0043066">
    <property type="term" value="P:negative regulation of apoptotic process"/>
    <property type="evidence" value="ECO:0007669"/>
    <property type="project" value="TreeGrafter"/>
</dbReference>
<dbReference type="InterPro" id="IPR011990">
    <property type="entry name" value="TPR-like_helical_dom_sf"/>
</dbReference>
<evidence type="ECO:0000313" key="2">
    <source>
        <dbReference type="EMBL" id="TFL03809.1"/>
    </source>
</evidence>
<dbReference type="GO" id="GO:0044183">
    <property type="term" value="F:protein folding chaperone"/>
    <property type="evidence" value="ECO:0007669"/>
    <property type="project" value="TreeGrafter"/>
</dbReference>
<accession>A0A5C3QU22</accession>
<reference evidence="2 3" key="1">
    <citation type="journal article" date="2019" name="Nat. Ecol. Evol.">
        <title>Megaphylogeny resolves global patterns of mushroom evolution.</title>
        <authorList>
            <person name="Varga T."/>
            <person name="Krizsan K."/>
            <person name="Foldi C."/>
            <person name="Dima B."/>
            <person name="Sanchez-Garcia M."/>
            <person name="Sanchez-Ramirez S."/>
            <person name="Szollosi G.J."/>
            <person name="Szarkandi J.G."/>
            <person name="Papp V."/>
            <person name="Albert L."/>
            <person name="Andreopoulos W."/>
            <person name="Angelini C."/>
            <person name="Antonin V."/>
            <person name="Barry K.W."/>
            <person name="Bougher N.L."/>
            <person name="Buchanan P."/>
            <person name="Buyck B."/>
            <person name="Bense V."/>
            <person name="Catcheside P."/>
            <person name="Chovatia M."/>
            <person name="Cooper J."/>
            <person name="Damon W."/>
            <person name="Desjardin D."/>
            <person name="Finy P."/>
            <person name="Geml J."/>
            <person name="Haridas S."/>
            <person name="Hughes K."/>
            <person name="Justo A."/>
            <person name="Karasinski D."/>
            <person name="Kautmanova I."/>
            <person name="Kiss B."/>
            <person name="Kocsube S."/>
            <person name="Kotiranta H."/>
            <person name="LaButti K.M."/>
            <person name="Lechner B.E."/>
            <person name="Liimatainen K."/>
            <person name="Lipzen A."/>
            <person name="Lukacs Z."/>
            <person name="Mihaltcheva S."/>
            <person name="Morgado L.N."/>
            <person name="Niskanen T."/>
            <person name="Noordeloos M.E."/>
            <person name="Ohm R.A."/>
            <person name="Ortiz-Santana B."/>
            <person name="Ovrebo C."/>
            <person name="Racz N."/>
            <person name="Riley R."/>
            <person name="Savchenko A."/>
            <person name="Shiryaev A."/>
            <person name="Soop K."/>
            <person name="Spirin V."/>
            <person name="Szebenyi C."/>
            <person name="Tomsovsky M."/>
            <person name="Tulloss R.E."/>
            <person name="Uehling J."/>
            <person name="Grigoriev I.V."/>
            <person name="Vagvolgyi C."/>
            <person name="Papp T."/>
            <person name="Martin F.M."/>
            <person name="Miettinen O."/>
            <person name="Hibbett D.S."/>
            <person name="Nagy L.G."/>
        </authorList>
    </citation>
    <scope>NUCLEOTIDE SEQUENCE [LARGE SCALE GENOMIC DNA]</scope>
    <source>
        <strain evidence="2 3">CBS 309.79</strain>
    </source>
</reference>
<protein>
    <submittedName>
        <fullName evidence="2">Uncharacterized protein</fullName>
    </submittedName>
</protein>
<dbReference type="Pfam" id="PF14559">
    <property type="entry name" value="TPR_19"/>
    <property type="match status" value="1"/>
</dbReference>
<feature type="region of interest" description="Disordered" evidence="1">
    <location>
        <begin position="51"/>
        <end position="77"/>
    </location>
</feature>
<dbReference type="InterPro" id="IPR050754">
    <property type="entry name" value="FKBP4/5/8-like"/>
</dbReference>
<dbReference type="SUPFAM" id="SSF48452">
    <property type="entry name" value="TPR-like"/>
    <property type="match status" value="1"/>
</dbReference>
<organism evidence="2 3">
    <name type="scientific">Pterulicium gracile</name>
    <dbReference type="NCBI Taxonomy" id="1884261"/>
    <lineage>
        <taxon>Eukaryota</taxon>
        <taxon>Fungi</taxon>
        <taxon>Dikarya</taxon>
        <taxon>Basidiomycota</taxon>
        <taxon>Agaricomycotina</taxon>
        <taxon>Agaricomycetes</taxon>
        <taxon>Agaricomycetidae</taxon>
        <taxon>Agaricales</taxon>
        <taxon>Pleurotineae</taxon>
        <taxon>Pterulaceae</taxon>
        <taxon>Pterulicium</taxon>
    </lineage>
</organism>
<name>A0A5C3QU22_9AGAR</name>
<dbReference type="PANTHER" id="PTHR46512:SF1">
    <property type="entry name" value="PEPTIDYLPROLYL ISOMERASE"/>
    <property type="match status" value="1"/>
</dbReference>
<dbReference type="SMART" id="SM00028">
    <property type="entry name" value="TPR"/>
    <property type="match status" value="2"/>
</dbReference>
<keyword evidence="3" id="KW-1185">Reference proteome</keyword>
<feature type="compositionally biased region" description="Basic and acidic residues" evidence="1">
    <location>
        <begin position="68"/>
        <end position="77"/>
    </location>
</feature>
<dbReference type="Gene3D" id="1.25.40.10">
    <property type="entry name" value="Tetratricopeptide repeat domain"/>
    <property type="match status" value="1"/>
</dbReference>
<proteinExistence type="predicted"/>
<gene>
    <name evidence="2" type="ORF">BDV98DRAFT_602327</name>
</gene>
<dbReference type="STRING" id="1884261.A0A5C3QU22"/>
<evidence type="ECO:0000313" key="3">
    <source>
        <dbReference type="Proteomes" id="UP000305067"/>
    </source>
</evidence>
<dbReference type="InterPro" id="IPR019734">
    <property type="entry name" value="TPR_rpt"/>
</dbReference>
<sequence>MDTKSKLDIATQKKQSGDQAFKAGDMPAALRNYHESLMYLQGLDKNALESIGIKSPNAAPPADDGQTDEQKDAEKKKEKTIVDEMLEKIYSNMAACQIKNKKWDRAIECANKALAKNEDNHKALYRKAKALAEQGFFDKSKKVFEELKKKNPKDTASIDTEIAHYKRIDDEKEKANSKKLKGFLNKKSLETDA</sequence>
<dbReference type="GO" id="GO:0016020">
    <property type="term" value="C:membrane"/>
    <property type="evidence" value="ECO:0007669"/>
    <property type="project" value="TreeGrafter"/>
</dbReference>
<dbReference type="OrthoDB" id="433738at2759"/>
<dbReference type="GO" id="GO:0005829">
    <property type="term" value="C:cytosol"/>
    <property type="evidence" value="ECO:0007669"/>
    <property type="project" value="TreeGrafter"/>
</dbReference>
<dbReference type="GO" id="GO:0012505">
    <property type="term" value="C:endomembrane system"/>
    <property type="evidence" value="ECO:0007669"/>
    <property type="project" value="TreeGrafter"/>
</dbReference>
<evidence type="ECO:0000256" key="1">
    <source>
        <dbReference type="SAM" id="MobiDB-lite"/>
    </source>
</evidence>
<dbReference type="Proteomes" id="UP000305067">
    <property type="component" value="Unassembled WGS sequence"/>
</dbReference>
<dbReference type="EMBL" id="ML178819">
    <property type="protein sequence ID" value="TFL03809.1"/>
    <property type="molecule type" value="Genomic_DNA"/>
</dbReference>